<gene>
    <name evidence="2" type="ORF">DYU11_09960</name>
</gene>
<organism evidence="2 3">
    <name type="scientific">Fibrisoma montanum</name>
    <dbReference type="NCBI Taxonomy" id="2305895"/>
    <lineage>
        <taxon>Bacteria</taxon>
        <taxon>Pseudomonadati</taxon>
        <taxon>Bacteroidota</taxon>
        <taxon>Cytophagia</taxon>
        <taxon>Cytophagales</taxon>
        <taxon>Spirosomataceae</taxon>
        <taxon>Fibrisoma</taxon>
    </lineage>
</organism>
<reference evidence="2 3" key="1">
    <citation type="submission" date="2018-08" db="EMBL/GenBank/DDBJ databases">
        <title>Fibrisoma montanum sp. nov., isolated from Danxia mountain soil.</title>
        <authorList>
            <person name="Huang Y."/>
        </authorList>
    </citation>
    <scope>NUCLEOTIDE SEQUENCE [LARGE SCALE GENOMIC DNA]</scope>
    <source>
        <strain evidence="2 3">HYT19</strain>
    </source>
</reference>
<accession>A0A418MAC3</accession>
<dbReference type="Pfam" id="PF01833">
    <property type="entry name" value="TIG"/>
    <property type="match status" value="4"/>
</dbReference>
<dbReference type="PROSITE" id="PS51257">
    <property type="entry name" value="PROKAR_LIPOPROTEIN"/>
    <property type="match status" value="1"/>
</dbReference>
<dbReference type="PANTHER" id="PTHR23361:SF20">
    <property type="entry name" value="MRH DOMAIN-CONTAINING PROTEIN"/>
    <property type="match status" value="1"/>
</dbReference>
<evidence type="ECO:0000313" key="3">
    <source>
        <dbReference type="Proteomes" id="UP000283523"/>
    </source>
</evidence>
<protein>
    <submittedName>
        <fullName evidence="2">Cell shape determination protein CcmA</fullName>
    </submittedName>
</protein>
<dbReference type="Gene3D" id="2.60.40.10">
    <property type="entry name" value="Immunoglobulins"/>
    <property type="match status" value="7"/>
</dbReference>
<dbReference type="AlphaFoldDB" id="A0A418MAC3"/>
<dbReference type="InterPro" id="IPR014756">
    <property type="entry name" value="Ig_E-set"/>
</dbReference>
<dbReference type="CDD" id="cd00102">
    <property type="entry name" value="IPT"/>
    <property type="match status" value="1"/>
</dbReference>
<dbReference type="PANTHER" id="PTHR23361">
    <property type="entry name" value="MUCIN"/>
    <property type="match status" value="1"/>
</dbReference>
<comment type="caution">
    <text evidence="2">The sequence shown here is derived from an EMBL/GenBank/DDBJ whole genome shotgun (WGS) entry which is preliminary data.</text>
</comment>
<sequence>MKSILLRYISFLLLITFSGCRIKNSPPELASTLPGQGFIGQEITLTGYQFGPEPIVSFGHSGTFVTATITNSTEQAIKAIVPRMTTGRTQVRVVTSEGTSDPLPFLILQPAPTLTTVAPTNGLPGTSVVLKGDFLDQLKSVRFGQATATIRDSTAQQVTVIVPNNVPRGPQLITVETQGGSLTGDFLVAGTPQITGISPKRARAGTELIIQGVNLLDGVVRINGQLTDRNQTRVQDTEIRTVIPANATSGRVSVTVFDRLTTISADSLQIASAPIVTAISSAEGIRGDKITLTGQNFRDVSSVLFGNASATFQIVNDGQLDVTVPTLPQSGEVIVSVSGIGGNANSPRSFLYYQAPSNINFNPSRQVRGQEVSITGQNLFRITEVRIGDRPAPISSRTEGSEIRVFIPNEAVTGAITVSNRAGSGTSGRALTVVQRAVITEVSPRRGRPGDRVVIKGNFLLNAQIFFAGAATFADDAGKNDDTERWVTVPNDAQTGPIRVFNATGQDTFTEVFTVLRTVSNIDFSPKTGKAGTEITITGQNLNTVTGILFGNGQGGSATYELVGNTLKVVVPPAVITGPICLINDAGTVCSTVIFTVAK</sequence>
<dbReference type="SMART" id="SM00429">
    <property type="entry name" value="IPT"/>
    <property type="match status" value="2"/>
</dbReference>
<dbReference type="OrthoDB" id="915087at2"/>
<dbReference type="Proteomes" id="UP000283523">
    <property type="component" value="Unassembled WGS sequence"/>
</dbReference>
<dbReference type="RefSeq" id="WP_119667540.1">
    <property type="nucleotide sequence ID" value="NZ_QXED01000003.1"/>
</dbReference>
<dbReference type="InterPro" id="IPR002909">
    <property type="entry name" value="IPT_dom"/>
</dbReference>
<keyword evidence="3" id="KW-1185">Reference proteome</keyword>
<dbReference type="EMBL" id="QXED01000003">
    <property type="protein sequence ID" value="RIV23322.1"/>
    <property type="molecule type" value="Genomic_DNA"/>
</dbReference>
<feature type="domain" description="IPT/TIG" evidence="1">
    <location>
        <begin position="191"/>
        <end position="271"/>
    </location>
</feature>
<dbReference type="InterPro" id="IPR013783">
    <property type="entry name" value="Ig-like_fold"/>
</dbReference>
<evidence type="ECO:0000259" key="1">
    <source>
        <dbReference type="SMART" id="SM00429"/>
    </source>
</evidence>
<name>A0A418MAC3_9BACT</name>
<feature type="domain" description="IPT/TIG" evidence="1">
    <location>
        <begin position="273"/>
        <end position="353"/>
    </location>
</feature>
<dbReference type="SUPFAM" id="SSF81296">
    <property type="entry name" value="E set domains"/>
    <property type="match status" value="7"/>
</dbReference>
<evidence type="ECO:0000313" key="2">
    <source>
        <dbReference type="EMBL" id="RIV23322.1"/>
    </source>
</evidence>
<proteinExistence type="predicted"/>